<keyword evidence="6" id="KW-1185">Reference proteome</keyword>
<dbReference type="EMBL" id="JAJAQC010000009">
    <property type="protein sequence ID" value="MDA0564150.1"/>
    <property type="molecule type" value="Genomic_DNA"/>
</dbReference>
<dbReference type="PANTHER" id="PTHR43046:SF12">
    <property type="entry name" value="GDP-MANNOSE MANNOSYL HYDROLASE"/>
    <property type="match status" value="1"/>
</dbReference>
<evidence type="ECO:0000313" key="5">
    <source>
        <dbReference type="EMBL" id="MDA0564150.1"/>
    </source>
</evidence>
<dbReference type="SUPFAM" id="SSF55811">
    <property type="entry name" value="Nudix"/>
    <property type="match status" value="1"/>
</dbReference>
<dbReference type="RefSeq" id="WP_270071438.1">
    <property type="nucleotide sequence ID" value="NZ_JAJAQC010000009.1"/>
</dbReference>
<comment type="caution">
    <text evidence="5">The sequence shown here is derived from an EMBL/GenBank/DDBJ whole genome shotgun (WGS) entry which is preliminary data.</text>
</comment>
<sequence>MSTPDHPDDAPLYQRDPHAWQAHLAEGNRVQPRKRVAAEVVIHDTGGRILLVDPSYKPPWDIPGGMAEANEPPAQTAWRELREELGLDIELGGLLCVDWVAPHGPWDDLLMFVFDGGVLGPAQAAALAPADEELRRAEFCGRGEAEQRLRADVWRRTRAALAALSTRTPVYLHNGRGPSAHPAP</sequence>
<organism evidence="5 6">
    <name type="scientific">Streptomonospora mangrovi</name>
    <dbReference type="NCBI Taxonomy" id="2883123"/>
    <lineage>
        <taxon>Bacteria</taxon>
        <taxon>Bacillati</taxon>
        <taxon>Actinomycetota</taxon>
        <taxon>Actinomycetes</taxon>
        <taxon>Streptosporangiales</taxon>
        <taxon>Nocardiopsidaceae</taxon>
        <taxon>Streptomonospora</taxon>
    </lineage>
</organism>
<dbReference type="CDD" id="cd18876">
    <property type="entry name" value="NUDIX_Hydrolase"/>
    <property type="match status" value="1"/>
</dbReference>
<reference evidence="5" key="1">
    <citation type="submission" date="2021-10" db="EMBL/GenBank/DDBJ databases">
        <title>Streptomonospora sp. nov., isolated from mangrove soil.</title>
        <authorList>
            <person name="Chen X."/>
            <person name="Ge X."/>
            <person name="Liu W."/>
        </authorList>
    </citation>
    <scope>NUCLEOTIDE SEQUENCE</scope>
    <source>
        <strain evidence="5">S1-112</strain>
    </source>
</reference>
<evidence type="ECO:0000256" key="2">
    <source>
        <dbReference type="ARBA" id="ARBA00022801"/>
    </source>
</evidence>
<name>A0A9X3SEV9_9ACTN</name>
<keyword evidence="3" id="KW-0460">Magnesium</keyword>
<gene>
    <name evidence="5" type="ORF">LG943_07395</name>
</gene>
<dbReference type="InterPro" id="IPR020084">
    <property type="entry name" value="NUDIX_hydrolase_CS"/>
</dbReference>
<dbReference type="Pfam" id="PF00293">
    <property type="entry name" value="NUDIX"/>
    <property type="match status" value="1"/>
</dbReference>
<keyword evidence="2 5" id="KW-0378">Hydrolase</keyword>
<dbReference type="PROSITE" id="PS00893">
    <property type="entry name" value="NUDIX_BOX"/>
    <property type="match status" value="1"/>
</dbReference>
<dbReference type="Proteomes" id="UP001140076">
    <property type="component" value="Unassembled WGS sequence"/>
</dbReference>
<evidence type="ECO:0000256" key="3">
    <source>
        <dbReference type="ARBA" id="ARBA00022842"/>
    </source>
</evidence>
<dbReference type="GO" id="GO:0016787">
    <property type="term" value="F:hydrolase activity"/>
    <property type="evidence" value="ECO:0007669"/>
    <property type="project" value="UniProtKB-KW"/>
</dbReference>
<dbReference type="InterPro" id="IPR015797">
    <property type="entry name" value="NUDIX_hydrolase-like_dom_sf"/>
</dbReference>
<comment type="cofactor">
    <cofactor evidence="1">
        <name>Mg(2+)</name>
        <dbReference type="ChEBI" id="CHEBI:18420"/>
    </cofactor>
</comment>
<feature type="domain" description="Nudix hydrolase" evidence="4">
    <location>
        <begin position="32"/>
        <end position="162"/>
    </location>
</feature>
<dbReference type="Gene3D" id="3.90.79.10">
    <property type="entry name" value="Nucleoside Triphosphate Pyrophosphohydrolase"/>
    <property type="match status" value="1"/>
</dbReference>
<dbReference type="PROSITE" id="PS51462">
    <property type="entry name" value="NUDIX"/>
    <property type="match status" value="1"/>
</dbReference>
<evidence type="ECO:0000259" key="4">
    <source>
        <dbReference type="PROSITE" id="PS51462"/>
    </source>
</evidence>
<dbReference type="PANTHER" id="PTHR43046">
    <property type="entry name" value="GDP-MANNOSE MANNOSYL HYDROLASE"/>
    <property type="match status" value="1"/>
</dbReference>
<proteinExistence type="predicted"/>
<evidence type="ECO:0000313" key="6">
    <source>
        <dbReference type="Proteomes" id="UP001140076"/>
    </source>
</evidence>
<accession>A0A9X3SEV9</accession>
<dbReference type="InterPro" id="IPR000086">
    <property type="entry name" value="NUDIX_hydrolase_dom"/>
</dbReference>
<protein>
    <submittedName>
        <fullName evidence="5">NUDIX hydrolase</fullName>
    </submittedName>
</protein>
<dbReference type="AlphaFoldDB" id="A0A9X3SEV9"/>
<evidence type="ECO:0000256" key="1">
    <source>
        <dbReference type="ARBA" id="ARBA00001946"/>
    </source>
</evidence>